<feature type="chain" id="PRO_5045928156" evidence="1">
    <location>
        <begin position="21"/>
        <end position="461"/>
    </location>
</feature>
<comment type="caution">
    <text evidence="4">The sequence shown here is derived from an EMBL/GenBank/DDBJ whole genome shotgun (WGS) entry which is preliminary data.</text>
</comment>
<dbReference type="EMBL" id="JBHSJJ010000004">
    <property type="protein sequence ID" value="MFC4871673.1"/>
    <property type="molecule type" value="Genomic_DNA"/>
</dbReference>
<dbReference type="Pfam" id="PF19051">
    <property type="entry name" value="GFO_IDH_MocA_C2"/>
    <property type="match status" value="1"/>
</dbReference>
<dbReference type="InterPro" id="IPR036291">
    <property type="entry name" value="NAD(P)-bd_dom_sf"/>
</dbReference>
<evidence type="ECO:0000259" key="2">
    <source>
        <dbReference type="Pfam" id="PF01408"/>
    </source>
</evidence>
<feature type="signal peptide" evidence="1">
    <location>
        <begin position="1"/>
        <end position="20"/>
    </location>
</feature>
<gene>
    <name evidence="4" type="ORF">ACFPFU_08245</name>
</gene>
<dbReference type="SUPFAM" id="SSF55347">
    <property type="entry name" value="Glyceraldehyde-3-phosphate dehydrogenase-like, C-terminal domain"/>
    <property type="match status" value="1"/>
</dbReference>
<dbReference type="SUPFAM" id="SSF51735">
    <property type="entry name" value="NAD(P)-binding Rossmann-fold domains"/>
    <property type="match status" value="1"/>
</dbReference>
<dbReference type="PANTHER" id="PTHR43818:SF10">
    <property type="entry name" value="NADH-DEPENDENT DEHYDROGENASE-RELATED"/>
    <property type="match status" value="1"/>
</dbReference>
<organism evidence="4 5">
    <name type="scientific">Negadavirga shengliensis</name>
    <dbReference type="NCBI Taxonomy" id="1389218"/>
    <lineage>
        <taxon>Bacteria</taxon>
        <taxon>Pseudomonadati</taxon>
        <taxon>Bacteroidota</taxon>
        <taxon>Cytophagia</taxon>
        <taxon>Cytophagales</taxon>
        <taxon>Cyclobacteriaceae</taxon>
        <taxon>Negadavirga</taxon>
    </lineage>
</organism>
<accession>A0ABV9SZL3</accession>
<dbReference type="PROSITE" id="PS51318">
    <property type="entry name" value="TAT"/>
    <property type="match status" value="1"/>
</dbReference>
<sequence length="461" mass="52108">MNPKYSISRRRFLRHSTALALTPPLLFHSPAYGSVKKKKLRHVSVGVGGMGRHDLQRISAHPEAEIVAICDVDENNLAKASEMAPNAKKYRDWRELLDKEANNFDAINVSVPDHMHFPIAYQAIEMGKHVYCQKPMCHDVAEVRALTAAAAKAGIVSQLGTQHASGMGDRTAVHWIKQGHIGKIKNVYLCSNRPGATEAYRYKGPRPATGENPPEYLDWDLWVGTAPMRPYAPTIYHPSKWRAWQDFGTGWSGDIGCHILDAVWKGLELTAPKSVIAKVQKSWEDSPERRADTWPQSNHITWTFRGNKHTASSELEVEWFDGEFYPPEEVRALFSLEEYPAESAMLIGTKGALLIPHTKMPVLLPAEKFQDVSFPELEERDHYHHFVDACLGKTKTESGFNISGPMSETVILGTVAIREPNQRLDWDAKNMKFPNRPSAEKYLSRNYREGWKLKDGEIFLL</sequence>
<dbReference type="Pfam" id="PF01408">
    <property type="entry name" value="GFO_IDH_MocA"/>
    <property type="match status" value="1"/>
</dbReference>
<dbReference type="RefSeq" id="WP_377063368.1">
    <property type="nucleotide sequence ID" value="NZ_JBHSJJ010000004.1"/>
</dbReference>
<reference evidence="5" key="1">
    <citation type="journal article" date="2019" name="Int. J. Syst. Evol. Microbiol.">
        <title>The Global Catalogue of Microorganisms (GCM) 10K type strain sequencing project: providing services to taxonomists for standard genome sequencing and annotation.</title>
        <authorList>
            <consortium name="The Broad Institute Genomics Platform"/>
            <consortium name="The Broad Institute Genome Sequencing Center for Infectious Disease"/>
            <person name="Wu L."/>
            <person name="Ma J."/>
        </authorList>
    </citation>
    <scope>NUCLEOTIDE SEQUENCE [LARGE SCALE GENOMIC DNA]</scope>
    <source>
        <strain evidence="5">CGMCC 4.7466</strain>
    </source>
</reference>
<dbReference type="Gene3D" id="3.40.50.720">
    <property type="entry name" value="NAD(P)-binding Rossmann-like Domain"/>
    <property type="match status" value="1"/>
</dbReference>
<dbReference type="InterPro" id="IPR050463">
    <property type="entry name" value="Gfo/Idh/MocA_oxidrdct_glycsds"/>
</dbReference>
<evidence type="ECO:0000313" key="5">
    <source>
        <dbReference type="Proteomes" id="UP001595818"/>
    </source>
</evidence>
<proteinExistence type="predicted"/>
<dbReference type="PANTHER" id="PTHR43818">
    <property type="entry name" value="BCDNA.GH03377"/>
    <property type="match status" value="1"/>
</dbReference>
<evidence type="ECO:0000313" key="4">
    <source>
        <dbReference type="EMBL" id="MFC4871673.1"/>
    </source>
</evidence>
<feature type="domain" description="Gfo/Idh/MocA-like oxidoreductase bacterial type C-terminal" evidence="3">
    <location>
        <begin position="192"/>
        <end position="278"/>
    </location>
</feature>
<name>A0ABV9SZL3_9BACT</name>
<keyword evidence="1" id="KW-0732">Signal</keyword>
<dbReference type="InterPro" id="IPR000683">
    <property type="entry name" value="Gfo/Idh/MocA-like_OxRdtase_N"/>
</dbReference>
<keyword evidence="5" id="KW-1185">Reference proteome</keyword>
<dbReference type="Gene3D" id="3.30.360.10">
    <property type="entry name" value="Dihydrodipicolinate Reductase, domain 2"/>
    <property type="match status" value="1"/>
</dbReference>
<feature type="domain" description="Gfo/Idh/MocA-like oxidoreductase N-terminal" evidence="2">
    <location>
        <begin position="43"/>
        <end position="158"/>
    </location>
</feature>
<dbReference type="InterPro" id="IPR043906">
    <property type="entry name" value="Gfo/Idh/MocA_OxRdtase_bact_C"/>
</dbReference>
<dbReference type="InterPro" id="IPR006311">
    <property type="entry name" value="TAT_signal"/>
</dbReference>
<evidence type="ECO:0000259" key="3">
    <source>
        <dbReference type="Pfam" id="PF19051"/>
    </source>
</evidence>
<protein>
    <submittedName>
        <fullName evidence="4">Gfo/Idh/MocA family protein</fullName>
    </submittedName>
</protein>
<evidence type="ECO:0000256" key="1">
    <source>
        <dbReference type="SAM" id="SignalP"/>
    </source>
</evidence>
<dbReference type="Proteomes" id="UP001595818">
    <property type="component" value="Unassembled WGS sequence"/>
</dbReference>